<organism evidence="4 5">
    <name type="scientific">Scytalidium lignicola</name>
    <name type="common">Hyphomycete</name>
    <dbReference type="NCBI Taxonomy" id="5539"/>
    <lineage>
        <taxon>Eukaryota</taxon>
        <taxon>Fungi</taxon>
        <taxon>Dikarya</taxon>
        <taxon>Ascomycota</taxon>
        <taxon>Pezizomycotina</taxon>
        <taxon>Leotiomycetes</taxon>
        <taxon>Leotiomycetes incertae sedis</taxon>
        <taxon>Scytalidium</taxon>
    </lineage>
</organism>
<dbReference type="FunFam" id="3.40.50.720:FF:000084">
    <property type="entry name" value="Short-chain dehydrogenase reductase"/>
    <property type="match status" value="1"/>
</dbReference>
<dbReference type="GO" id="GO:0050664">
    <property type="term" value="F:oxidoreductase activity, acting on NAD(P)H, oxygen as acceptor"/>
    <property type="evidence" value="ECO:0007669"/>
    <property type="project" value="TreeGrafter"/>
</dbReference>
<dbReference type="Proteomes" id="UP000258309">
    <property type="component" value="Unassembled WGS sequence"/>
</dbReference>
<dbReference type="OMA" id="CIDKPFL"/>
<dbReference type="PANTHER" id="PTHR43008:SF4">
    <property type="entry name" value="CHAIN DEHYDROGENASE, PUTATIVE (AFU_ORTHOLOGUE AFUA_4G08710)-RELATED"/>
    <property type="match status" value="1"/>
</dbReference>
<dbReference type="EMBL" id="NCSJ02000057">
    <property type="protein sequence ID" value="RFU32287.1"/>
    <property type="molecule type" value="Genomic_DNA"/>
</dbReference>
<evidence type="ECO:0000256" key="2">
    <source>
        <dbReference type="ARBA" id="ARBA00022857"/>
    </source>
</evidence>
<comment type="similarity">
    <text evidence="1">Belongs to the short-chain dehydrogenases/reductases (SDR) family.</text>
</comment>
<gene>
    <name evidence="4" type="ORF">B7463_g4016</name>
</gene>
<sequence>MSNLPRVLPAVYTSASKYIARSTAIHGIRKFSSCSIRHSTAPEWTKTVSASKVKKVVDRSYKTTNVKDLMLLTGRNIVVTGGGRGIGLALAYAVAQAGGNVAVIDALDKPHEDFAGLESLGIRAKIYKADVAKYDQIQSTFDKIANDFGSIDGCITAAGILIDKPFLEHGWEETYKLQMINTLGTFFCAQAAARHMRSQNTPGSIVLIASITGNGFAIPAQQLAAYGASKAYVKGLGGLLGVELAPYDIRVNSISPGYIRTDMTANVGAVNPTLMEFFTSAPPMKRIGEKTDLMTAAVYFLSDASAYTTGADLQITGGMHAGRND</sequence>
<keyword evidence="5" id="KW-1185">Reference proteome</keyword>
<dbReference type="GO" id="GO:0016616">
    <property type="term" value="F:oxidoreductase activity, acting on the CH-OH group of donors, NAD or NADP as acceptor"/>
    <property type="evidence" value="ECO:0007669"/>
    <property type="project" value="UniProtKB-ARBA"/>
</dbReference>
<comment type="caution">
    <text evidence="4">The sequence shown here is derived from an EMBL/GenBank/DDBJ whole genome shotgun (WGS) entry which is preliminary data.</text>
</comment>
<dbReference type="InterPro" id="IPR036291">
    <property type="entry name" value="NAD(P)-bd_dom_sf"/>
</dbReference>
<evidence type="ECO:0000313" key="4">
    <source>
        <dbReference type="EMBL" id="RFU32287.1"/>
    </source>
</evidence>
<dbReference type="OrthoDB" id="5325318at2759"/>
<dbReference type="GO" id="GO:0009688">
    <property type="term" value="P:abscisic acid biosynthetic process"/>
    <property type="evidence" value="ECO:0007669"/>
    <property type="project" value="UniProtKB-ARBA"/>
</dbReference>
<feature type="non-terminal residue" evidence="4">
    <location>
        <position position="325"/>
    </location>
</feature>
<dbReference type="Gene3D" id="3.40.50.720">
    <property type="entry name" value="NAD(P)-binding Rossmann-like Domain"/>
    <property type="match status" value="1"/>
</dbReference>
<evidence type="ECO:0000256" key="1">
    <source>
        <dbReference type="ARBA" id="ARBA00006484"/>
    </source>
</evidence>
<dbReference type="InterPro" id="IPR002347">
    <property type="entry name" value="SDR_fam"/>
</dbReference>
<dbReference type="Pfam" id="PF13561">
    <property type="entry name" value="adh_short_C2"/>
    <property type="match status" value="1"/>
</dbReference>
<dbReference type="PANTHER" id="PTHR43008">
    <property type="entry name" value="BENZIL REDUCTASE"/>
    <property type="match status" value="1"/>
</dbReference>
<protein>
    <submittedName>
        <fullName evidence="4">Uncharacterized protein</fullName>
    </submittedName>
</protein>
<dbReference type="AlphaFoldDB" id="A0A3E2HFY8"/>
<keyword evidence="3" id="KW-0560">Oxidoreductase</keyword>
<evidence type="ECO:0000256" key="3">
    <source>
        <dbReference type="ARBA" id="ARBA00023002"/>
    </source>
</evidence>
<dbReference type="STRING" id="5539.A0A3E2HFY8"/>
<feature type="non-terminal residue" evidence="4">
    <location>
        <position position="1"/>
    </location>
</feature>
<name>A0A3E2HFY8_SCYLI</name>
<dbReference type="SUPFAM" id="SSF51735">
    <property type="entry name" value="NAD(P)-binding Rossmann-fold domains"/>
    <property type="match status" value="1"/>
</dbReference>
<proteinExistence type="inferred from homology"/>
<reference evidence="4 5" key="1">
    <citation type="submission" date="2018-05" db="EMBL/GenBank/DDBJ databases">
        <title>Draft genome sequence of Scytalidium lignicola DSM 105466, a ubiquitous saprotrophic fungus.</title>
        <authorList>
            <person name="Buettner E."/>
            <person name="Gebauer A.M."/>
            <person name="Hofrichter M."/>
            <person name="Liers C."/>
            <person name="Kellner H."/>
        </authorList>
    </citation>
    <scope>NUCLEOTIDE SEQUENCE [LARGE SCALE GENOMIC DNA]</scope>
    <source>
        <strain evidence="4 5">DSM 105466</strain>
    </source>
</reference>
<evidence type="ECO:0000313" key="5">
    <source>
        <dbReference type="Proteomes" id="UP000258309"/>
    </source>
</evidence>
<dbReference type="PRINTS" id="PR00081">
    <property type="entry name" value="GDHRDH"/>
</dbReference>
<accession>A0A3E2HFY8</accession>
<keyword evidence="2" id="KW-0521">NADP</keyword>